<accession>A0ABW1J4D1</accession>
<dbReference type="InterPro" id="IPR001584">
    <property type="entry name" value="Integrase_cat-core"/>
</dbReference>
<evidence type="ECO:0000313" key="2">
    <source>
        <dbReference type="EMBL" id="MFC5995365.1"/>
    </source>
</evidence>
<sequence>MVHDQGRARVLAGATFATRAEAEHALVRYIDGWYNPRRIQAGLGGLSPDEYEDNYRRAQRDADS</sequence>
<evidence type="ECO:0000313" key="3">
    <source>
        <dbReference type="Proteomes" id="UP001596302"/>
    </source>
</evidence>
<comment type="caution">
    <text evidence="2">The sequence shown here is derived from an EMBL/GenBank/DDBJ whole genome shotgun (WGS) entry which is preliminary data.</text>
</comment>
<reference evidence="3" key="1">
    <citation type="journal article" date="2019" name="Int. J. Syst. Evol. Microbiol.">
        <title>The Global Catalogue of Microorganisms (GCM) 10K type strain sequencing project: providing services to taxonomists for standard genome sequencing and annotation.</title>
        <authorList>
            <consortium name="The Broad Institute Genomics Platform"/>
            <consortium name="The Broad Institute Genome Sequencing Center for Infectious Disease"/>
            <person name="Wu L."/>
            <person name="Ma J."/>
        </authorList>
    </citation>
    <scope>NUCLEOTIDE SEQUENCE [LARGE SCALE GENOMIC DNA]</scope>
    <source>
        <strain evidence="3">CCM 8391</strain>
    </source>
</reference>
<organism evidence="2 3">
    <name type="scientific">Pseudonocardia hispaniensis</name>
    <dbReference type="NCBI Taxonomy" id="904933"/>
    <lineage>
        <taxon>Bacteria</taxon>
        <taxon>Bacillati</taxon>
        <taxon>Actinomycetota</taxon>
        <taxon>Actinomycetes</taxon>
        <taxon>Pseudonocardiales</taxon>
        <taxon>Pseudonocardiaceae</taxon>
        <taxon>Pseudonocardia</taxon>
    </lineage>
</organism>
<gene>
    <name evidence="2" type="ORF">ACFQE5_14215</name>
</gene>
<dbReference type="EMBL" id="JBHSQW010000030">
    <property type="protein sequence ID" value="MFC5995365.1"/>
    <property type="molecule type" value="Genomic_DNA"/>
</dbReference>
<evidence type="ECO:0000259" key="1">
    <source>
        <dbReference type="Pfam" id="PF13333"/>
    </source>
</evidence>
<keyword evidence="3" id="KW-1185">Reference proteome</keyword>
<dbReference type="Proteomes" id="UP001596302">
    <property type="component" value="Unassembled WGS sequence"/>
</dbReference>
<protein>
    <submittedName>
        <fullName evidence="2">IS3 family transposase</fullName>
    </submittedName>
</protein>
<dbReference type="RefSeq" id="WP_379585386.1">
    <property type="nucleotide sequence ID" value="NZ_JBHSQW010000030.1"/>
</dbReference>
<dbReference type="Pfam" id="PF13333">
    <property type="entry name" value="rve_2"/>
    <property type="match status" value="1"/>
</dbReference>
<feature type="domain" description="Integrase catalytic" evidence="1">
    <location>
        <begin position="11"/>
        <end position="53"/>
    </location>
</feature>
<proteinExistence type="predicted"/>
<name>A0ABW1J4D1_9PSEU</name>